<dbReference type="EMBL" id="HACA01018956">
    <property type="protein sequence ID" value="CDW36317.1"/>
    <property type="molecule type" value="Transcribed_RNA"/>
</dbReference>
<evidence type="ECO:0000256" key="1">
    <source>
        <dbReference type="SAM" id="Phobius"/>
    </source>
</evidence>
<keyword evidence="1" id="KW-0812">Transmembrane</keyword>
<reference evidence="2" key="1">
    <citation type="submission" date="2014-05" db="EMBL/GenBank/DDBJ databases">
        <authorList>
            <person name="Chronopoulou M."/>
        </authorList>
    </citation>
    <scope>NUCLEOTIDE SEQUENCE</scope>
    <source>
        <tissue evidence="2">Whole organism</tissue>
    </source>
</reference>
<accession>A0A0K2UED5</accession>
<proteinExistence type="predicted"/>
<protein>
    <submittedName>
        <fullName evidence="2">Uncharacterized protein</fullName>
    </submittedName>
</protein>
<dbReference type="AlphaFoldDB" id="A0A0K2UED5"/>
<keyword evidence="1" id="KW-0472">Membrane</keyword>
<evidence type="ECO:0000313" key="2">
    <source>
        <dbReference type="EMBL" id="CDW36317.1"/>
    </source>
</evidence>
<sequence>MDLKNKKRLKSHSSSENLSVLGRTSPYWSFMVTTTAAMMLFTKLRHKRCVVRTYNTQYILFINFITFIFFNFIGLQD</sequence>
<keyword evidence="1" id="KW-1133">Transmembrane helix</keyword>
<feature type="transmembrane region" description="Helical" evidence="1">
    <location>
        <begin position="56"/>
        <end position="75"/>
    </location>
</feature>
<organism evidence="2">
    <name type="scientific">Lepeophtheirus salmonis</name>
    <name type="common">Salmon louse</name>
    <name type="synonym">Caligus salmonis</name>
    <dbReference type="NCBI Taxonomy" id="72036"/>
    <lineage>
        <taxon>Eukaryota</taxon>
        <taxon>Metazoa</taxon>
        <taxon>Ecdysozoa</taxon>
        <taxon>Arthropoda</taxon>
        <taxon>Crustacea</taxon>
        <taxon>Multicrustacea</taxon>
        <taxon>Hexanauplia</taxon>
        <taxon>Copepoda</taxon>
        <taxon>Siphonostomatoida</taxon>
        <taxon>Caligidae</taxon>
        <taxon>Lepeophtheirus</taxon>
    </lineage>
</organism>
<name>A0A0K2UED5_LEPSM</name>